<protein>
    <submittedName>
        <fullName evidence="2">Phosphotransferase enzyme family protein</fullName>
    </submittedName>
</protein>
<comment type="caution">
    <text evidence="2">The sequence shown here is derived from an EMBL/GenBank/DDBJ whole genome shotgun (WGS) entry which is preliminary data.</text>
</comment>
<reference evidence="3" key="1">
    <citation type="journal article" date="2019" name="Int. J. Syst. Evol. Microbiol.">
        <title>The Global Catalogue of Microorganisms (GCM) 10K type strain sequencing project: providing services to taxonomists for standard genome sequencing and annotation.</title>
        <authorList>
            <consortium name="The Broad Institute Genomics Platform"/>
            <consortium name="The Broad Institute Genome Sequencing Center for Infectious Disease"/>
            <person name="Wu L."/>
            <person name="Ma J."/>
        </authorList>
    </citation>
    <scope>NUCLEOTIDE SEQUENCE [LARGE SCALE GENOMIC DNA]</scope>
    <source>
        <strain evidence="3">CGMCC 1.12286</strain>
    </source>
</reference>
<gene>
    <name evidence="2" type="ORF">ACFSB2_16185</name>
</gene>
<dbReference type="InterPro" id="IPR011009">
    <property type="entry name" value="Kinase-like_dom_sf"/>
</dbReference>
<feature type="domain" description="Aminoglycoside phosphotransferase" evidence="1">
    <location>
        <begin position="18"/>
        <end position="84"/>
    </location>
</feature>
<evidence type="ECO:0000313" key="2">
    <source>
        <dbReference type="EMBL" id="MFD1676244.1"/>
    </source>
</evidence>
<dbReference type="InterPro" id="IPR002575">
    <property type="entry name" value="Aminoglycoside_PTrfase"/>
</dbReference>
<evidence type="ECO:0000259" key="1">
    <source>
        <dbReference type="Pfam" id="PF01636"/>
    </source>
</evidence>
<evidence type="ECO:0000313" key="3">
    <source>
        <dbReference type="Proteomes" id="UP001597079"/>
    </source>
</evidence>
<dbReference type="Gene3D" id="3.90.1200.10">
    <property type="match status" value="1"/>
</dbReference>
<name>A0ABW4JIY7_9BACL</name>
<sequence>MLPGQNCGPSRSTSIPTTFGLIHFDFELDNLCWQEDGVGILDFDDCAYDWYAADIVFALEALLEKDDDVNHPLFQSFVEGYREYASFDPAIYSQVPMFRRMGALISYAKLVRAIDVPDEEAAPEWFQSLHAKLTDCVVSYRTSLEQRGL</sequence>
<dbReference type="EMBL" id="JBHUCX010000044">
    <property type="protein sequence ID" value="MFD1676244.1"/>
    <property type="molecule type" value="Genomic_DNA"/>
</dbReference>
<dbReference type="Pfam" id="PF01636">
    <property type="entry name" value="APH"/>
    <property type="match status" value="1"/>
</dbReference>
<organism evidence="2 3">
    <name type="scientific">Alicyclobacillus fodiniaquatilis</name>
    <dbReference type="NCBI Taxonomy" id="1661150"/>
    <lineage>
        <taxon>Bacteria</taxon>
        <taxon>Bacillati</taxon>
        <taxon>Bacillota</taxon>
        <taxon>Bacilli</taxon>
        <taxon>Bacillales</taxon>
        <taxon>Alicyclobacillaceae</taxon>
        <taxon>Alicyclobacillus</taxon>
    </lineage>
</organism>
<dbReference type="SUPFAM" id="SSF56112">
    <property type="entry name" value="Protein kinase-like (PK-like)"/>
    <property type="match status" value="1"/>
</dbReference>
<proteinExistence type="predicted"/>
<accession>A0ABW4JIY7</accession>
<dbReference type="RefSeq" id="WP_377944128.1">
    <property type="nucleotide sequence ID" value="NZ_JBHUCX010000044.1"/>
</dbReference>
<keyword evidence="3" id="KW-1185">Reference proteome</keyword>
<dbReference type="Proteomes" id="UP001597079">
    <property type="component" value="Unassembled WGS sequence"/>
</dbReference>